<dbReference type="PANTHER" id="PTHR43480:SF1">
    <property type="entry name" value="ACYL-[ACYL-CARRIER-PROTEIN]--UDP-N-ACETYLGLUCOSAMINE O-ACYLTRANSFERASE, MITOCHONDRIAL-RELATED"/>
    <property type="match status" value="1"/>
</dbReference>
<accession>A0A0Q4B8L1</accession>
<keyword evidence="3" id="KW-0808">Transferase</keyword>
<dbReference type="GO" id="GO:0008780">
    <property type="term" value="F:acyl-[acyl-carrier-protein]-UDP-N-acetylglucosamine O-acyltransferase activity"/>
    <property type="evidence" value="ECO:0007669"/>
    <property type="project" value="InterPro"/>
</dbReference>
<evidence type="ECO:0000313" key="7">
    <source>
        <dbReference type="EMBL" id="KQM09245.1"/>
    </source>
</evidence>
<keyword evidence="1" id="KW-0444">Lipid biosynthesis</keyword>
<keyword evidence="4" id="KW-0443">Lipid metabolism</keyword>
<dbReference type="GO" id="GO:0016020">
    <property type="term" value="C:membrane"/>
    <property type="evidence" value="ECO:0007669"/>
    <property type="project" value="GOC"/>
</dbReference>
<feature type="domain" description="UDP N-acetylglucosamine O-acyltransferase C-terminal" evidence="6">
    <location>
        <begin position="174"/>
        <end position="255"/>
    </location>
</feature>
<dbReference type="PANTHER" id="PTHR43480">
    <property type="entry name" value="ACYL-[ACYL-CARRIER-PROTEIN]--UDP-N-ACETYLGLUCOSAMINE O-ACYLTRANSFERASE"/>
    <property type="match status" value="1"/>
</dbReference>
<keyword evidence="2" id="KW-0441">Lipid A biosynthesis</keyword>
<dbReference type="EMBL" id="LIIK01000009">
    <property type="protein sequence ID" value="KQM09245.1"/>
    <property type="molecule type" value="Genomic_DNA"/>
</dbReference>
<dbReference type="InterPro" id="IPR011004">
    <property type="entry name" value="Trimer_LpxA-like_sf"/>
</dbReference>
<name>A0A0Q4B8L1_9BACT</name>
<sequence>MSISNLAYVDPKARLGKGVVVEPFAYIAGDVEIGDGSWIGTHAVVFDGSRLGARCRVFPGAVVGAIPQDLKFAGEYTTAVIGDDTTIRECATVNRGTAARMVTKIGNKCLIMAYAHVAHDCELGNNVILGNSTQLAGEVEVDDFAILSGGCLVHQFTRIGKHTMVQGGSRVLKDIPPYVIAGRDPITFCGLNIVGLRRRGFAGELVQEIQEAYRILYREGLNVTQALEQIAQDIRPVPEKDEIINFIKGSSRGLIRGGKEE</sequence>
<dbReference type="PATRIC" id="fig|1702214.3.peg.973"/>
<evidence type="ECO:0000256" key="2">
    <source>
        <dbReference type="ARBA" id="ARBA00022556"/>
    </source>
</evidence>
<evidence type="ECO:0000313" key="8">
    <source>
        <dbReference type="Proteomes" id="UP000054172"/>
    </source>
</evidence>
<keyword evidence="8" id="KW-1185">Reference proteome</keyword>
<evidence type="ECO:0000256" key="1">
    <source>
        <dbReference type="ARBA" id="ARBA00022516"/>
    </source>
</evidence>
<dbReference type="Gene3D" id="2.160.10.10">
    <property type="entry name" value="Hexapeptide repeat proteins"/>
    <property type="match status" value="1"/>
</dbReference>
<dbReference type="Pfam" id="PF13720">
    <property type="entry name" value="Acetyltransf_11"/>
    <property type="match status" value="1"/>
</dbReference>
<dbReference type="CDD" id="cd03351">
    <property type="entry name" value="LbH_UDP-GlcNAc_AT"/>
    <property type="match status" value="1"/>
</dbReference>
<evidence type="ECO:0000256" key="5">
    <source>
        <dbReference type="ARBA" id="ARBA00023315"/>
    </source>
</evidence>
<dbReference type="Pfam" id="PF00132">
    <property type="entry name" value="Hexapep"/>
    <property type="match status" value="2"/>
</dbReference>
<dbReference type="Gene3D" id="1.20.1180.10">
    <property type="entry name" value="Udp N-acetylglucosamine O-acyltransferase, C-terminal domain"/>
    <property type="match status" value="1"/>
</dbReference>
<dbReference type="GO" id="GO:0009245">
    <property type="term" value="P:lipid A biosynthetic process"/>
    <property type="evidence" value="ECO:0007669"/>
    <property type="project" value="UniProtKB-KW"/>
</dbReference>
<comment type="caution">
    <text evidence="7">The sequence shown here is derived from an EMBL/GenBank/DDBJ whole genome shotgun (WGS) entry which is preliminary data.</text>
</comment>
<reference evidence="7" key="1">
    <citation type="submission" date="2015-08" db="EMBL/GenBank/DDBJ databases">
        <title>Candidatus Bacteriodes Periocalifornicus.</title>
        <authorList>
            <person name="McLean J.S."/>
            <person name="Kelley S."/>
        </authorList>
    </citation>
    <scope>NUCLEOTIDE SEQUENCE [LARGE SCALE GENOMIC DNA]</scope>
    <source>
        <strain evidence="7">12B</strain>
    </source>
</reference>
<dbReference type="STRING" id="1702214.AL399_03015"/>
<protein>
    <recommendedName>
        <fullName evidence="6">UDP N-acetylglucosamine O-acyltransferase C-terminal domain-containing protein</fullName>
    </recommendedName>
</protein>
<organism evidence="7 8">
    <name type="scientific">Candidatus [Bacteroides] periocalifornicus</name>
    <dbReference type="NCBI Taxonomy" id="1702214"/>
    <lineage>
        <taxon>Bacteria</taxon>
        <taxon>Pseudomonadati</taxon>
        <taxon>Bacteroidota</taxon>
    </lineage>
</organism>
<evidence type="ECO:0000259" key="6">
    <source>
        <dbReference type="Pfam" id="PF13720"/>
    </source>
</evidence>
<dbReference type="AlphaFoldDB" id="A0A0Q4B8L1"/>
<keyword evidence="5" id="KW-0012">Acyltransferase</keyword>
<dbReference type="NCBIfam" id="TIGR01852">
    <property type="entry name" value="lipid_A_lpxA"/>
    <property type="match status" value="1"/>
</dbReference>
<proteinExistence type="predicted"/>
<dbReference type="InterPro" id="IPR001451">
    <property type="entry name" value="Hexapep"/>
</dbReference>
<evidence type="ECO:0000256" key="4">
    <source>
        <dbReference type="ARBA" id="ARBA00023098"/>
    </source>
</evidence>
<dbReference type="NCBIfam" id="NF003657">
    <property type="entry name" value="PRK05289.1"/>
    <property type="match status" value="1"/>
</dbReference>
<evidence type="ECO:0000256" key="3">
    <source>
        <dbReference type="ARBA" id="ARBA00022679"/>
    </source>
</evidence>
<dbReference type="InterPro" id="IPR010137">
    <property type="entry name" value="Lipid_A_LpxA"/>
</dbReference>
<dbReference type="InterPro" id="IPR029098">
    <property type="entry name" value="Acetyltransf_C"/>
</dbReference>
<dbReference type="InterPro" id="IPR037157">
    <property type="entry name" value="Acetyltransf_C_sf"/>
</dbReference>
<dbReference type="SUPFAM" id="SSF51161">
    <property type="entry name" value="Trimeric LpxA-like enzymes"/>
    <property type="match status" value="1"/>
</dbReference>
<dbReference type="PIRSF" id="PIRSF000456">
    <property type="entry name" value="UDP-GlcNAc_acltr"/>
    <property type="match status" value="1"/>
</dbReference>
<gene>
    <name evidence="7" type="ORF">AL399_03015</name>
</gene>
<dbReference type="Proteomes" id="UP000054172">
    <property type="component" value="Unassembled WGS sequence"/>
</dbReference>